<feature type="domain" description="Trypanosome variant surface glycoprotein A-type N-terminal" evidence="8">
    <location>
        <begin position="2"/>
        <end position="265"/>
    </location>
</feature>
<keyword evidence="2" id="KW-1003">Cell membrane</keyword>
<dbReference type="GO" id="GO:0098552">
    <property type="term" value="C:side of membrane"/>
    <property type="evidence" value="ECO:0007669"/>
    <property type="project" value="UniProtKB-KW"/>
</dbReference>
<accession>M4SW44</accession>
<dbReference type="Gene3D" id="3.90.150.10">
    <property type="entry name" value="Variant Surface Glycoprotein, subunit A domain 1"/>
    <property type="match status" value="1"/>
</dbReference>
<dbReference type="Pfam" id="PF00913">
    <property type="entry name" value="Trypan_glycop"/>
    <property type="match status" value="1"/>
</dbReference>
<organism evidence="9">
    <name type="scientific">Trypanosoma brucei</name>
    <dbReference type="NCBI Taxonomy" id="5691"/>
    <lineage>
        <taxon>Eukaryota</taxon>
        <taxon>Discoba</taxon>
        <taxon>Euglenozoa</taxon>
        <taxon>Kinetoplastea</taxon>
        <taxon>Metakinetoplastina</taxon>
        <taxon>Trypanosomatida</taxon>
        <taxon>Trypanosomatidae</taxon>
        <taxon>Trypanosoma</taxon>
    </lineage>
</organism>
<keyword evidence="3" id="KW-0336">GPI-anchor</keyword>
<proteinExistence type="predicted"/>
<name>M4SW44_9TRYP</name>
<dbReference type="InterPro" id="IPR001812">
    <property type="entry name" value="Trypano_VSG_A_N_dom"/>
</dbReference>
<evidence type="ECO:0000256" key="7">
    <source>
        <dbReference type="SAM" id="MobiDB-lite"/>
    </source>
</evidence>
<reference evidence="9" key="2">
    <citation type="journal article" date="2014" name="Mol. Biochem. Parasitol.">
        <title>Capturing the variant surface glycoprotein repertoire (the VSGnome) of Trypanosoma brucei Lister 427.</title>
        <authorList>
            <person name="Cross G.A."/>
            <person name="Kim H.S."/>
            <person name="Wickstead B."/>
        </authorList>
    </citation>
    <scope>NUCLEOTIDE SEQUENCE</scope>
    <source>
        <strain evidence="9">Lister 427</strain>
    </source>
</reference>
<reference evidence="9" key="1">
    <citation type="submission" date="2013-02" db="EMBL/GenBank/DDBJ databases">
        <authorList>
            <person name="Cross G.A.M."/>
            <person name="Kim H.-S."/>
            <person name="Wickstead B."/>
        </authorList>
    </citation>
    <scope>NUCLEOTIDE SEQUENCE</scope>
    <source>
        <strain evidence="9">Lister 427</strain>
    </source>
</reference>
<dbReference type="Gene3D" id="1.10.470.10">
    <property type="entry name" value="Variant Surface Glycoprotein, subunit A, domain 2"/>
    <property type="match status" value="1"/>
</dbReference>
<evidence type="ECO:0000256" key="6">
    <source>
        <dbReference type="ARBA" id="ARBA00023288"/>
    </source>
</evidence>
<evidence type="ECO:0000256" key="4">
    <source>
        <dbReference type="ARBA" id="ARBA00023136"/>
    </source>
</evidence>
<dbReference type="GO" id="GO:0042783">
    <property type="term" value="P:symbiont-mediated evasion of host immune response"/>
    <property type="evidence" value="ECO:0007669"/>
    <property type="project" value="InterPro"/>
</dbReference>
<protein>
    <submittedName>
        <fullName evidence="9">Variant surface glycoprotein 3478</fullName>
    </submittedName>
</protein>
<comment type="subcellular location">
    <subcellularLocation>
        <location evidence="1">Cell membrane</location>
        <topology evidence="1">Lipid-anchor</topology>
        <topology evidence="1">GPI-anchor</topology>
    </subcellularLocation>
</comment>
<keyword evidence="6" id="KW-0449">Lipoprotein</keyword>
<dbReference type="SUPFAM" id="SSF58087">
    <property type="entry name" value="Variant surface glycoprotein (N-terminal domain)"/>
    <property type="match status" value="1"/>
</dbReference>
<dbReference type="VEuPathDB" id="TriTrypDB:Tb427_000359200"/>
<evidence type="ECO:0000256" key="2">
    <source>
        <dbReference type="ARBA" id="ARBA00022475"/>
    </source>
</evidence>
<dbReference type="GO" id="GO:0005886">
    <property type="term" value="C:plasma membrane"/>
    <property type="evidence" value="ECO:0007669"/>
    <property type="project" value="UniProtKB-SubCell"/>
</dbReference>
<evidence type="ECO:0000256" key="5">
    <source>
        <dbReference type="ARBA" id="ARBA00023180"/>
    </source>
</evidence>
<feature type="region of interest" description="Disordered" evidence="7">
    <location>
        <begin position="280"/>
        <end position="306"/>
    </location>
</feature>
<evidence type="ECO:0000259" key="8">
    <source>
        <dbReference type="Pfam" id="PF00913"/>
    </source>
</evidence>
<dbReference type="EMBL" id="KC612080">
    <property type="protein sequence ID" value="AGH59511.1"/>
    <property type="molecule type" value="Genomic_DNA"/>
</dbReference>
<dbReference type="AlphaFoldDB" id="M4SW44"/>
<keyword evidence="5" id="KW-0325">Glycoprotein</keyword>
<sequence length="306" mass="32662">MVTAARDAARLQGALAEFLEVHSEGATSSKGCLGTDGSRSSAVQGRTGLESAHGACVLSWEPVRPGAAQPTVLTKSGVTGTLATAIAHGALTAGGKSCDINSPHSAFNLNDGGNGVNLGGQRPQIAAGFFSLDGTGLEHEALNAVDSLKGTKPLIYHACQAAGLAEATKTAFKLPKMETKHQEKNFKKQARKYILILKPDDTSKDNEIQTSVQAAFTSEDNLQKIFISQIDETTIPANVSDQAQNEQLGSINEVAKLMRIYLHYKNENAQVIQKQIKKLQKQAMEPNDPKAEAQAKQKECDQNHES</sequence>
<keyword evidence="4" id="KW-0472">Membrane</keyword>
<feature type="compositionally biased region" description="Basic and acidic residues" evidence="7">
    <location>
        <begin position="287"/>
        <end position="306"/>
    </location>
</feature>
<evidence type="ECO:0000313" key="9">
    <source>
        <dbReference type="EMBL" id="AGH59511.1"/>
    </source>
</evidence>
<evidence type="ECO:0000256" key="3">
    <source>
        <dbReference type="ARBA" id="ARBA00022622"/>
    </source>
</evidence>
<evidence type="ECO:0000256" key="1">
    <source>
        <dbReference type="ARBA" id="ARBA00004609"/>
    </source>
</evidence>
<feature type="non-terminal residue" evidence="9">
    <location>
        <position position="1"/>
    </location>
</feature>